<evidence type="ECO:0008006" key="3">
    <source>
        <dbReference type="Google" id="ProtNLM"/>
    </source>
</evidence>
<reference evidence="1 2" key="1">
    <citation type="submission" date="2024-11" db="EMBL/GenBank/DDBJ databases">
        <title>Chromosome-level genome assembly of the freshwater bivalve Anodonta woodiana.</title>
        <authorList>
            <person name="Chen X."/>
        </authorList>
    </citation>
    <scope>NUCLEOTIDE SEQUENCE [LARGE SCALE GENOMIC DNA]</scope>
    <source>
        <strain evidence="1">MN2024</strain>
        <tissue evidence="1">Gills</tissue>
    </source>
</reference>
<sequence length="400" mass="45295">MSSAMRMVNHSKVLSEASLLVRHLRLTTGLDIVESPPISSGRDDQLTSWTNLKPSNTRVYMIIGGNFRKDVNQYVPPKYIVSIKVGITYGKVQLDLYRGGNRLATSYRHECQPGIDNPQPDNFTCEHNFSVSDWEPFQHQDRIQFTAEVTNGGQLLFVNYDKMMQVEKYNLTGVTKRSNFNIVFDYQGPVHCRELVSNCSNEPLIVPDVTNTSFVHVSWCGWQDTVSGISKYQIEVFQLIPNGDKTQLIHGNKVPGSPGPLDSSISEANISLSNVGVYAVVLIAFDRTGNRKSSRRILIFDNISDVETTKDPSKVASASRETNYSWITEPRKFVRVEWKNRFSNKLDEENGWLNSVEKLYEIPSILDDNEGERQIERKKNVQGLSLFLSLSCIDDLNLTT</sequence>
<organism evidence="1 2">
    <name type="scientific">Sinanodonta woodiana</name>
    <name type="common">Chinese pond mussel</name>
    <name type="synonym">Anodonta woodiana</name>
    <dbReference type="NCBI Taxonomy" id="1069815"/>
    <lineage>
        <taxon>Eukaryota</taxon>
        <taxon>Metazoa</taxon>
        <taxon>Spiralia</taxon>
        <taxon>Lophotrochozoa</taxon>
        <taxon>Mollusca</taxon>
        <taxon>Bivalvia</taxon>
        <taxon>Autobranchia</taxon>
        <taxon>Heteroconchia</taxon>
        <taxon>Palaeoheterodonta</taxon>
        <taxon>Unionida</taxon>
        <taxon>Unionoidea</taxon>
        <taxon>Unionidae</taxon>
        <taxon>Unioninae</taxon>
        <taxon>Sinanodonta</taxon>
    </lineage>
</organism>
<accession>A0ABD3WE06</accession>
<comment type="caution">
    <text evidence="1">The sequence shown here is derived from an EMBL/GenBank/DDBJ whole genome shotgun (WGS) entry which is preliminary data.</text>
</comment>
<evidence type="ECO:0000313" key="2">
    <source>
        <dbReference type="Proteomes" id="UP001634394"/>
    </source>
</evidence>
<gene>
    <name evidence="1" type="ORF">ACJMK2_039788</name>
</gene>
<dbReference type="EMBL" id="JBJQND010000007">
    <property type="protein sequence ID" value="KAL3871816.1"/>
    <property type="molecule type" value="Genomic_DNA"/>
</dbReference>
<protein>
    <recommendedName>
        <fullName evidence="3">PKD/REJ-like domain-containing protein</fullName>
    </recommendedName>
</protein>
<proteinExistence type="predicted"/>
<keyword evidence="2" id="KW-1185">Reference proteome</keyword>
<dbReference type="AlphaFoldDB" id="A0ABD3WE06"/>
<evidence type="ECO:0000313" key="1">
    <source>
        <dbReference type="EMBL" id="KAL3871816.1"/>
    </source>
</evidence>
<name>A0ABD3WE06_SINWO</name>
<dbReference type="Proteomes" id="UP001634394">
    <property type="component" value="Unassembled WGS sequence"/>
</dbReference>